<dbReference type="SUPFAM" id="SSF118215">
    <property type="entry name" value="Proton glutamate symport protein"/>
    <property type="match status" value="1"/>
</dbReference>
<accession>A0A1E5FIJ6</accession>
<comment type="caution">
    <text evidence="11">The sequence shown here is derived from an EMBL/GenBank/DDBJ whole genome shotgun (WGS) entry which is preliminary data.</text>
</comment>
<evidence type="ECO:0000313" key="11">
    <source>
        <dbReference type="EMBL" id="MBF4433142.1"/>
    </source>
</evidence>
<evidence type="ECO:0000313" key="12">
    <source>
        <dbReference type="Proteomes" id="UP000722957"/>
    </source>
</evidence>
<proteinExistence type="inferred from homology"/>
<keyword evidence="7 8" id="KW-0472">Membrane</keyword>
<keyword evidence="13" id="KW-1185">Reference proteome</keyword>
<dbReference type="FunFam" id="1.10.3860.10:FF:000004">
    <property type="entry name" value="L-cystine transporter tcyP"/>
    <property type="match status" value="1"/>
</dbReference>
<keyword evidence="5" id="KW-0029">Amino-acid transport</keyword>
<evidence type="ECO:0000256" key="6">
    <source>
        <dbReference type="ARBA" id="ARBA00022989"/>
    </source>
</evidence>
<dbReference type="EMBL" id="RDPI01000002">
    <property type="protein sequence ID" value="MBF4371793.1"/>
    <property type="molecule type" value="Genomic_DNA"/>
</dbReference>
<dbReference type="Gene3D" id="1.10.3860.10">
    <property type="entry name" value="Sodium:dicarboxylate symporter"/>
    <property type="match status" value="1"/>
</dbReference>
<name>A0A1Y0NUY5_VIBAN</name>
<dbReference type="Proteomes" id="UP000786185">
    <property type="component" value="Unassembled WGS sequence"/>
</dbReference>
<feature type="transmembrane region" description="Helical" evidence="8">
    <location>
        <begin position="184"/>
        <end position="203"/>
    </location>
</feature>
<organism evidence="11 14">
    <name type="scientific">Vibrio anguillarum</name>
    <name type="common">Listonella anguillarum</name>
    <dbReference type="NCBI Taxonomy" id="55601"/>
    <lineage>
        <taxon>Bacteria</taxon>
        <taxon>Pseudomonadati</taxon>
        <taxon>Pseudomonadota</taxon>
        <taxon>Gammaproteobacteria</taxon>
        <taxon>Vibrionales</taxon>
        <taxon>Vibrionaceae</taxon>
        <taxon>Vibrio</taxon>
    </lineage>
</organism>
<feature type="transmembrane region" description="Helical" evidence="8">
    <location>
        <begin position="394"/>
        <end position="414"/>
    </location>
</feature>
<feature type="transmembrane region" description="Helical" evidence="8">
    <location>
        <begin position="33"/>
        <end position="51"/>
    </location>
</feature>
<gene>
    <name evidence="9" type="ORF">EAY07_13355</name>
    <name evidence="10" type="ORF">EAY46_01645</name>
    <name evidence="11" type="ORF">ERJ77_01245</name>
</gene>
<feature type="transmembrane region" description="Helical" evidence="8">
    <location>
        <begin position="71"/>
        <end position="92"/>
    </location>
</feature>
<evidence type="ECO:0000256" key="3">
    <source>
        <dbReference type="ARBA" id="ARBA00022448"/>
    </source>
</evidence>
<accession>A0A1Y0NUY5</accession>
<dbReference type="Proteomes" id="UP000726136">
    <property type="component" value="Unassembled WGS sequence"/>
</dbReference>
<dbReference type="GeneID" id="83860057"/>
<dbReference type="GO" id="GO:0015184">
    <property type="term" value="F:L-cystine transmembrane transporter activity"/>
    <property type="evidence" value="ECO:0007669"/>
    <property type="project" value="TreeGrafter"/>
</dbReference>
<feature type="transmembrane region" description="Helical" evidence="8">
    <location>
        <begin position="6"/>
        <end position="21"/>
    </location>
</feature>
<dbReference type="PRINTS" id="PR00173">
    <property type="entry name" value="EDTRNSPORT"/>
</dbReference>
<evidence type="ECO:0000256" key="1">
    <source>
        <dbReference type="ARBA" id="ARBA00004141"/>
    </source>
</evidence>
<evidence type="ECO:0000256" key="4">
    <source>
        <dbReference type="ARBA" id="ARBA00022692"/>
    </source>
</evidence>
<keyword evidence="6 8" id="KW-1133">Transmembrane helix</keyword>
<dbReference type="PANTHER" id="PTHR42865:SF5">
    <property type="entry name" value="L-CYSTINE TRANSPORTER TCYP"/>
    <property type="match status" value="1"/>
</dbReference>
<feature type="transmembrane region" description="Helical" evidence="8">
    <location>
        <begin position="370"/>
        <end position="388"/>
    </location>
</feature>
<evidence type="ECO:0000313" key="9">
    <source>
        <dbReference type="EMBL" id="MBF4273002.1"/>
    </source>
</evidence>
<dbReference type="Pfam" id="PF00375">
    <property type="entry name" value="SDF"/>
    <property type="match status" value="1"/>
</dbReference>
<dbReference type="PANTHER" id="PTHR42865">
    <property type="entry name" value="PROTON/GLUTAMATE-ASPARTATE SYMPORTER"/>
    <property type="match status" value="1"/>
</dbReference>
<evidence type="ECO:0000256" key="7">
    <source>
        <dbReference type="ARBA" id="ARBA00023136"/>
    </source>
</evidence>
<evidence type="ECO:0000256" key="8">
    <source>
        <dbReference type="SAM" id="Phobius"/>
    </source>
</evidence>
<dbReference type="EMBL" id="SCLC01000001">
    <property type="protein sequence ID" value="MBF4433142.1"/>
    <property type="molecule type" value="Genomic_DNA"/>
</dbReference>
<keyword evidence="4 8" id="KW-0812">Transmembrane</keyword>
<dbReference type="RefSeq" id="WP_026028454.1">
    <property type="nucleotide sequence ID" value="NZ_AJYU02000019.1"/>
</dbReference>
<dbReference type="InterPro" id="IPR001991">
    <property type="entry name" value="Na-dicarboxylate_symporter"/>
</dbReference>
<dbReference type="GO" id="GO:0015293">
    <property type="term" value="F:symporter activity"/>
    <property type="evidence" value="ECO:0007669"/>
    <property type="project" value="InterPro"/>
</dbReference>
<keyword evidence="3" id="KW-0813">Transport</keyword>
<evidence type="ECO:0000313" key="13">
    <source>
        <dbReference type="Proteomes" id="UP000726136"/>
    </source>
</evidence>
<comment type="subcellular location">
    <subcellularLocation>
        <location evidence="1">Membrane</location>
        <topology evidence="1">Multi-pass membrane protein</topology>
    </subcellularLocation>
</comment>
<feature type="transmembrane region" description="Helical" evidence="8">
    <location>
        <begin position="104"/>
        <end position="126"/>
    </location>
</feature>
<evidence type="ECO:0000313" key="14">
    <source>
        <dbReference type="Proteomes" id="UP000786185"/>
    </source>
</evidence>
<evidence type="ECO:0000256" key="2">
    <source>
        <dbReference type="ARBA" id="ARBA00006148"/>
    </source>
</evidence>
<reference evidence="12 13" key="1">
    <citation type="journal article" date="2021" name="PeerJ">
        <title>Analysis of 44 Vibrio anguillarum genomes reveals high genetic diversity.</title>
        <authorList>
            <person name="Hansen M.J."/>
            <person name="Dalsgaard I."/>
        </authorList>
    </citation>
    <scope>NUCLEOTIDE SEQUENCE</scope>
    <source>
        <strain evidence="10 13">040915-1/1B</strain>
        <strain evidence="9 12">17-16730-2A</strain>
        <strain evidence="11">850617-1/1</strain>
    </source>
</reference>
<dbReference type="GO" id="GO:0005886">
    <property type="term" value="C:plasma membrane"/>
    <property type="evidence" value="ECO:0007669"/>
    <property type="project" value="TreeGrafter"/>
</dbReference>
<dbReference type="Proteomes" id="UP000722957">
    <property type="component" value="Unassembled WGS sequence"/>
</dbReference>
<dbReference type="AlphaFoldDB" id="A0A1Y0NUY5"/>
<feature type="transmembrane region" description="Helical" evidence="8">
    <location>
        <begin position="256"/>
        <end position="286"/>
    </location>
</feature>
<feature type="transmembrane region" description="Helical" evidence="8">
    <location>
        <begin position="224"/>
        <end position="244"/>
    </location>
</feature>
<evidence type="ECO:0000256" key="5">
    <source>
        <dbReference type="ARBA" id="ARBA00022970"/>
    </source>
</evidence>
<dbReference type="KEGG" id="vau:VANGNB10_cI1537"/>
<dbReference type="InterPro" id="IPR036458">
    <property type="entry name" value="Na:dicarbo_symporter_sf"/>
</dbReference>
<comment type="similarity">
    <text evidence="2">Belongs to the dicarboxylate/amino acid:cation symporter (DAACS) (TC 2.A.23) family.</text>
</comment>
<dbReference type="EMBL" id="RDOM01000033">
    <property type="protein sequence ID" value="MBF4273002.1"/>
    <property type="molecule type" value="Genomic_DNA"/>
</dbReference>
<sequence>MSVAAIAALAVFIGILFFLFGQQKKSHTLSRLVLLGLILGSAFGLALQVVLGEGHVAIKETLGWVNVVGNGYVGLLKMVIMPLVLVSMIAAVVKLDKGGSLGKISGLTISILLLTTAVSALIGIFVTQAFGLTADGLVEGSRETARIAVLESRAATVSDLTIPQMLLSFIPTNPFADLTGARSTSIIAVVIFGVLTGIAARKVMSEKAELETPIRTFVEAIQSIVMRLVKMVMALTPYGIAALMAKVVATSSAGDILSLLGFIVASYVAIALMFVVHGILVSFVGVSPKEYFQKIWPVLTFAFTSRSSAATIPLNVEAQITKLNVPPAIANLSASFGATIGQNGCAGIYPAMLAVMVAPTVGINPMDVHFILSLVAIIAISSFGIAGVGGGATFAALIVLPAMGLPVTIAALLISIEPLIDMARTALNVSGSMTAGTITSRLLNGKQVQVQEQQA</sequence>
<protein>
    <submittedName>
        <fullName evidence="11">L-cystine transporter</fullName>
    </submittedName>
</protein>
<evidence type="ECO:0000313" key="10">
    <source>
        <dbReference type="EMBL" id="MBF4371793.1"/>
    </source>
</evidence>